<dbReference type="GO" id="GO:0000271">
    <property type="term" value="P:polysaccharide biosynthetic process"/>
    <property type="evidence" value="ECO:0007669"/>
    <property type="project" value="TreeGrafter"/>
</dbReference>
<protein>
    <submittedName>
        <fullName evidence="4">Transcriptional regulator</fullName>
    </submittedName>
</protein>
<reference evidence="4 5" key="1">
    <citation type="submission" date="2018-04" db="EMBL/GenBank/DDBJ databases">
        <title>Complete genome uncultured novel isolate.</title>
        <authorList>
            <person name="Merlino G."/>
        </authorList>
    </citation>
    <scope>NUCLEOTIDE SEQUENCE [LARGE SCALE GENOMIC DNA]</scope>
    <source>
        <strain evidence="5">R1DC9</strain>
    </source>
</reference>
<evidence type="ECO:0000256" key="3">
    <source>
        <dbReference type="RuleBase" id="RU004508"/>
    </source>
</evidence>
<dbReference type="EMBL" id="CP028923">
    <property type="protein sequence ID" value="QCK13453.1"/>
    <property type="molecule type" value="Genomic_DNA"/>
</dbReference>
<evidence type="ECO:0000313" key="4">
    <source>
        <dbReference type="EMBL" id="QCK13453.1"/>
    </source>
</evidence>
<dbReference type="PIRSF" id="PIRSF000390">
    <property type="entry name" value="PLP_StrS"/>
    <property type="match status" value="1"/>
</dbReference>
<dbReference type="Gene3D" id="3.40.640.10">
    <property type="entry name" value="Type I PLP-dependent aspartate aminotransferase-like (Major domain)"/>
    <property type="match status" value="1"/>
</dbReference>
<dbReference type="Gene3D" id="3.90.1150.10">
    <property type="entry name" value="Aspartate Aminotransferase, domain 1"/>
    <property type="match status" value="1"/>
</dbReference>
<evidence type="ECO:0000256" key="2">
    <source>
        <dbReference type="PIRSR" id="PIRSR000390-2"/>
    </source>
</evidence>
<dbReference type="SUPFAM" id="SSF53383">
    <property type="entry name" value="PLP-dependent transferases"/>
    <property type="match status" value="1"/>
</dbReference>
<accession>A0A4D7JE33</accession>
<dbReference type="GO" id="GO:0008483">
    <property type="term" value="F:transaminase activity"/>
    <property type="evidence" value="ECO:0007669"/>
    <property type="project" value="TreeGrafter"/>
</dbReference>
<evidence type="ECO:0000313" key="5">
    <source>
        <dbReference type="Proteomes" id="UP000298616"/>
    </source>
</evidence>
<keyword evidence="5" id="KW-1185">Reference proteome</keyword>
<dbReference type="KEGG" id="fpf:DCC35_01140"/>
<dbReference type="PANTHER" id="PTHR30244:SF42">
    <property type="entry name" value="UDP-2-ACETAMIDO-2-DEOXY-3-OXO-D-GLUCURONATE AMINOTRANSFERASE"/>
    <property type="match status" value="1"/>
</dbReference>
<proteinExistence type="inferred from homology"/>
<dbReference type="GO" id="GO:0030170">
    <property type="term" value="F:pyridoxal phosphate binding"/>
    <property type="evidence" value="ECO:0007669"/>
    <property type="project" value="TreeGrafter"/>
</dbReference>
<sequence>MGKIQMVDLKSQYLRLKPEIDNAIEDVIMSSAFINGQPVKNFASNLEEYLECKHVIPCGNGTDALQIAMMALGFIPGDEVLVPSFTYVATVEVIALLGLKPVFVDVDPDTFNIDTEDLKKKITPNSAGIVPVHLYGQCANMESIIQIAGDNDLKVIEDTAQALGANYTFSNGKVQKAGTIGDIGTTSFFPSKNLGCFGDGGAIMTNDSDLADLLKMIANHGQKVKYHHDTIGVNSRLDSIQAAVLNVKLKELDDFAGRRRQVADKYDAAFKDNDLIKTPSRSEQSTHVFHQYTLILDKSIDRDKFKEDLAEKGVPSMIYYPLPVHLQKAYNNYGFKEGDFPVSEELSNRVISLPIHTEMREEDQSIIIDAVLNTIKDHVR</sequence>
<organism evidence="4 5">
    <name type="scientific">Mangrovivirga cuniculi</name>
    <dbReference type="NCBI Taxonomy" id="2715131"/>
    <lineage>
        <taxon>Bacteria</taxon>
        <taxon>Pseudomonadati</taxon>
        <taxon>Bacteroidota</taxon>
        <taxon>Cytophagia</taxon>
        <taxon>Cytophagales</taxon>
        <taxon>Mangrovivirgaceae</taxon>
        <taxon>Mangrovivirga</taxon>
    </lineage>
</organism>
<dbReference type="InterPro" id="IPR000653">
    <property type="entry name" value="DegT/StrS_aminotransferase"/>
</dbReference>
<feature type="modified residue" description="N6-(pyridoxal phosphate)lysine" evidence="2">
    <location>
        <position position="192"/>
    </location>
</feature>
<dbReference type="InterPro" id="IPR015422">
    <property type="entry name" value="PyrdxlP-dep_Trfase_small"/>
</dbReference>
<dbReference type="Proteomes" id="UP000298616">
    <property type="component" value="Chromosome"/>
</dbReference>
<dbReference type="RefSeq" id="WP_137089048.1">
    <property type="nucleotide sequence ID" value="NZ_CP028923.1"/>
</dbReference>
<evidence type="ECO:0000256" key="1">
    <source>
        <dbReference type="PIRSR" id="PIRSR000390-1"/>
    </source>
</evidence>
<name>A0A4D7JE33_9BACT</name>
<dbReference type="CDD" id="cd00616">
    <property type="entry name" value="AHBA_syn"/>
    <property type="match status" value="1"/>
</dbReference>
<comment type="similarity">
    <text evidence="3">Belongs to the DegT/DnrJ/EryC1 family.</text>
</comment>
<dbReference type="InterPro" id="IPR015421">
    <property type="entry name" value="PyrdxlP-dep_Trfase_major"/>
</dbReference>
<dbReference type="Pfam" id="PF01041">
    <property type="entry name" value="DegT_DnrJ_EryC1"/>
    <property type="match status" value="1"/>
</dbReference>
<keyword evidence="2 3" id="KW-0663">Pyridoxal phosphate</keyword>
<dbReference type="OrthoDB" id="9804264at2"/>
<dbReference type="InterPro" id="IPR015424">
    <property type="entry name" value="PyrdxlP-dep_Trfase"/>
</dbReference>
<dbReference type="AlphaFoldDB" id="A0A4D7JE33"/>
<gene>
    <name evidence="4" type="ORF">DCC35_01140</name>
</gene>
<feature type="active site" description="Proton acceptor" evidence="1">
    <location>
        <position position="192"/>
    </location>
</feature>
<dbReference type="PANTHER" id="PTHR30244">
    <property type="entry name" value="TRANSAMINASE"/>
    <property type="match status" value="1"/>
</dbReference>